<dbReference type="Pfam" id="PF00440">
    <property type="entry name" value="TetR_N"/>
    <property type="match status" value="1"/>
</dbReference>
<dbReference type="AlphaFoldDB" id="A0A239JZH2"/>
<organism evidence="4 5">
    <name type="scientific">Granulicella rosea</name>
    <dbReference type="NCBI Taxonomy" id="474952"/>
    <lineage>
        <taxon>Bacteria</taxon>
        <taxon>Pseudomonadati</taxon>
        <taxon>Acidobacteriota</taxon>
        <taxon>Terriglobia</taxon>
        <taxon>Terriglobales</taxon>
        <taxon>Acidobacteriaceae</taxon>
        <taxon>Granulicella</taxon>
    </lineage>
</organism>
<dbReference type="PANTHER" id="PTHR43479:SF11">
    <property type="entry name" value="ACREF_ENVCD OPERON REPRESSOR-RELATED"/>
    <property type="match status" value="1"/>
</dbReference>
<evidence type="ECO:0000259" key="3">
    <source>
        <dbReference type="PROSITE" id="PS50977"/>
    </source>
</evidence>
<dbReference type="InterPro" id="IPR050624">
    <property type="entry name" value="HTH-type_Tx_Regulator"/>
</dbReference>
<dbReference type="PANTHER" id="PTHR43479">
    <property type="entry name" value="ACREF/ENVCD OPERON REPRESSOR-RELATED"/>
    <property type="match status" value="1"/>
</dbReference>
<dbReference type="InterPro" id="IPR009057">
    <property type="entry name" value="Homeodomain-like_sf"/>
</dbReference>
<feature type="domain" description="HTH tetR-type" evidence="3">
    <location>
        <begin position="1"/>
        <end position="54"/>
    </location>
</feature>
<proteinExistence type="predicted"/>
<evidence type="ECO:0000313" key="4">
    <source>
        <dbReference type="EMBL" id="SNT11210.1"/>
    </source>
</evidence>
<dbReference type="SUPFAM" id="SSF46689">
    <property type="entry name" value="Homeodomain-like"/>
    <property type="match status" value="1"/>
</dbReference>
<dbReference type="Gene3D" id="1.10.357.10">
    <property type="entry name" value="Tetracycline Repressor, domain 2"/>
    <property type="match status" value="1"/>
</dbReference>
<dbReference type="Proteomes" id="UP000198356">
    <property type="component" value="Unassembled WGS sequence"/>
</dbReference>
<keyword evidence="5" id="KW-1185">Reference proteome</keyword>
<evidence type="ECO:0000256" key="2">
    <source>
        <dbReference type="PROSITE-ProRule" id="PRU00335"/>
    </source>
</evidence>
<keyword evidence="1 2" id="KW-0238">DNA-binding</keyword>
<dbReference type="GO" id="GO:0003677">
    <property type="term" value="F:DNA binding"/>
    <property type="evidence" value="ECO:0007669"/>
    <property type="project" value="UniProtKB-UniRule"/>
</dbReference>
<evidence type="ECO:0000313" key="5">
    <source>
        <dbReference type="Proteomes" id="UP000198356"/>
    </source>
</evidence>
<evidence type="ECO:0000256" key="1">
    <source>
        <dbReference type="ARBA" id="ARBA00023125"/>
    </source>
</evidence>
<protein>
    <submittedName>
        <fullName evidence="4">Transcriptional regulator, TetR family</fullName>
    </submittedName>
</protein>
<dbReference type="PROSITE" id="PS50977">
    <property type="entry name" value="HTH_TETR_2"/>
    <property type="match status" value="1"/>
</dbReference>
<reference evidence="4 5" key="1">
    <citation type="submission" date="2017-06" db="EMBL/GenBank/DDBJ databases">
        <authorList>
            <person name="Kim H.J."/>
            <person name="Triplett B.A."/>
        </authorList>
    </citation>
    <scope>NUCLEOTIDE SEQUENCE [LARGE SCALE GENOMIC DNA]</scope>
    <source>
        <strain evidence="4 5">DSM 18704</strain>
    </source>
</reference>
<dbReference type="InterPro" id="IPR001647">
    <property type="entry name" value="HTH_TetR"/>
</dbReference>
<sequence>MDALANLLTHKPFEDISVQEIVEESTLTRTTFYLHYPDKNSLLQAMTTKRFGELAERRGLTFADGNGNLREIALGVCDYLTEALYCPGQLPRMALEGAIIPIVEDLLRRGARGVSMEAGAGFELVSTAAAWAIFGCARSWFETSDGIPAEEMAVRIEAIVRPLLSAVSLERNSASS</sequence>
<dbReference type="EMBL" id="FZOU01000004">
    <property type="protein sequence ID" value="SNT11210.1"/>
    <property type="molecule type" value="Genomic_DNA"/>
</dbReference>
<name>A0A239JZH2_9BACT</name>
<gene>
    <name evidence="4" type="ORF">SAMN05421770_104219</name>
</gene>
<accession>A0A239JZH2</accession>
<feature type="DNA-binding region" description="H-T-H motif" evidence="2">
    <location>
        <begin position="17"/>
        <end position="36"/>
    </location>
</feature>